<feature type="compositionally biased region" description="Acidic residues" evidence="1">
    <location>
        <begin position="321"/>
        <end position="334"/>
    </location>
</feature>
<feature type="region of interest" description="Disordered" evidence="1">
    <location>
        <begin position="94"/>
        <end position="121"/>
    </location>
</feature>
<name>A0A9D2GRT0_9BACT</name>
<proteinExistence type="predicted"/>
<dbReference type="PROSITE" id="PS51257">
    <property type="entry name" value="PROKAR_LIPOPROTEIN"/>
    <property type="match status" value="1"/>
</dbReference>
<dbReference type="EMBL" id="DXAW01000089">
    <property type="protein sequence ID" value="HIZ85794.1"/>
    <property type="molecule type" value="Genomic_DNA"/>
</dbReference>
<organism evidence="2 3">
    <name type="scientific">Candidatus Coprenecus stercoravium</name>
    <dbReference type="NCBI Taxonomy" id="2840735"/>
    <lineage>
        <taxon>Bacteria</taxon>
        <taxon>Pseudomonadati</taxon>
        <taxon>Bacteroidota</taxon>
        <taxon>Bacteroidia</taxon>
        <taxon>Bacteroidales</taxon>
        <taxon>Rikenellaceae</taxon>
        <taxon>Rikenellaceae incertae sedis</taxon>
        <taxon>Candidatus Coprenecus</taxon>
    </lineage>
</organism>
<gene>
    <name evidence="2" type="ORF">IAC04_04820</name>
</gene>
<accession>A0A9D2GRT0</accession>
<evidence type="ECO:0000313" key="3">
    <source>
        <dbReference type="Proteomes" id="UP000824115"/>
    </source>
</evidence>
<protein>
    <submittedName>
        <fullName evidence="2">DUF4988 domain-containing protein</fullName>
    </submittedName>
</protein>
<comment type="caution">
    <text evidence="2">The sequence shown here is derived from an EMBL/GenBank/DDBJ whole genome shotgun (WGS) entry which is preliminary data.</text>
</comment>
<dbReference type="Proteomes" id="UP000824115">
    <property type="component" value="Unassembled WGS sequence"/>
</dbReference>
<evidence type="ECO:0000256" key="1">
    <source>
        <dbReference type="SAM" id="MobiDB-lite"/>
    </source>
</evidence>
<feature type="compositionally biased region" description="Basic and acidic residues" evidence="1">
    <location>
        <begin position="98"/>
        <end position="109"/>
    </location>
</feature>
<evidence type="ECO:0000313" key="2">
    <source>
        <dbReference type="EMBL" id="HIZ85794.1"/>
    </source>
</evidence>
<reference evidence="2" key="1">
    <citation type="journal article" date="2021" name="PeerJ">
        <title>Extensive microbial diversity within the chicken gut microbiome revealed by metagenomics and culture.</title>
        <authorList>
            <person name="Gilroy R."/>
            <person name="Ravi A."/>
            <person name="Getino M."/>
            <person name="Pursley I."/>
            <person name="Horton D.L."/>
            <person name="Alikhan N.F."/>
            <person name="Baker D."/>
            <person name="Gharbi K."/>
            <person name="Hall N."/>
            <person name="Watson M."/>
            <person name="Adriaenssens E.M."/>
            <person name="Foster-Nyarko E."/>
            <person name="Jarju S."/>
            <person name="Secka A."/>
            <person name="Antonio M."/>
            <person name="Oren A."/>
            <person name="Chaudhuri R.R."/>
            <person name="La Ragione R."/>
            <person name="Hildebrand F."/>
            <person name="Pallen M.J."/>
        </authorList>
    </citation>
    <scope>NUCLEOTIDE SEQUENCE</scope>
    <source>
        <strain evidence="2">Gambia16-554</strain>
    </source>
</reference>
<sequence>MKRIFTTIMAAAAVLSATVSCSQYDDTDLKNSIAALEERTASLEEFVESMNGDLAAVRDLASKSEEGITIDSLVEKENGGYKVYFSDGTVTDISNGVKGDDGEQGDKGDNSTVDGADGADSPKIVIIEENGTKYWGYVGEDGENKYFYTGEAKPENRIPVSSGAPEISINEKGNWEVNGVDLGPAVGSGNPGSLFKSVTEEEDAVIFVLSDGTEFSIPKNTSSGGLYVDFLDNTMVHPEDAVVFNYGEEKSFLAVGFNNSAVVIKPSGWKALIVDGYLVVTAPAETNTFAEKSGEVSATVSVSGMTATASISVTLPTGSEEPGEGGDEEIEIPADPDPYFTENVTMTSARLAFDAIDMSPNYKGSMYNILIDVNDFNGTGYHVFLNLASTLNAVSESANPTLPDGEYTFASESGTDKTILLDEHTYAQEGVNYMTTKIYAGKLTVSGETVSGEVTLAGGVTISFSTSNSIDLNGNRLPISTSTFAGSVAPSPFSGDVIANINCNSDYCSGTIYPSNWAAGPALRFEIPTEDAFATTSLTGTYTEFLPGLIEINPFGSWGLIGGYGTTYNSVESDGSAGQYASLVSGEIQITENSRSDQDGSYKINITITFNGKDVKGNDVKVTFENIDANFYVYDSPKYFF</sequence>
<reference evidence="2" key="2">
    <citation type="submission" date="2021-04" db="EMBL/GenBank/DDBJ databases">
        <authorList>
            <person name="Gilroy R."/>
        </authorList>
    </citation>
    <scope>NUCLEOTIDE SEQUENCE</scope>
    <source>
        <strain evidence="2">Gambia16-554</strain>
    </source>
</reference>
<dbReference type="AlphaFoldDB" id="A0A9D2GRT0"/>
<feature type="region of interest" description="Disordered" evidence="1">
    <location>
        <begin position="315"/>
        <end position="336"/>
    </location>
</feature>